<comment type="caution">
    <text evidence="1">Lacks conserved residue(s) required for the propagation of feature annotation.</text>
</comment>
<sequence length="244" mass="25980">MPRIAADEPIYTGKQQQAYLVVYKLSEKLSFDVFTPTRKFAHKLEVPLGKMLSKIVILATLAALVGAETTASPEGRCTDETGNLLPSAQSCPDEIQGCDTVFKTAAAASPASRDPMCDVEILKDTALKCSKTCAICCENPNYNCKDAAGYEALCPTWKNTCASNVTSVRDAMAKYCPSTCGLCMQGSCTDALPDCAKMGVLCNDATFGVIWKQQTDSVRTRGTTKPSAARPVEPAVAGVKPVTN</sequence>
<dbReference type="SMART" id="SM00254">
    <property type="entry name" value="ShKT"/>
    <property type="match status" value="2"/>
</dbReference>
<feature type="domain" description="ShKT" evidence="3">
    <location>
        <begin position="137"/>
        <end position="183"/>
    </location>
</feature>
<dbReference type="InterPro" id="IPR003582">
    <property type="entry name" value="ShKT_dom"/>
</dbReference>
<keyword evidence="4" id="KW-1185">Reference proteome</keyword>
<evidence type="ECO:0000313" key="4">
    <source>
        <dbReference type="Proteomes" id="UP000095287"/>
    </source>
</evidence>
<dbReference type="Pfam" id="PF01549">
    <property type="entry name" value="ShK"/>
    <property type="match status" value="2"/>
</dbReference>
<dbReference type="PROSITE" id="PS51670">
    <property type="entry name" value="SHKT"/>
    <property type="match status" value="1"/>
</dbReference>
<evidence type="ECO:0000259" key="3">
    <source>
        <dbReference type="PROSITE" id="PS51670"/>
    </source>
</evidence>
<organism evidence="4 5">
    <name type="scientific">Steinernema glaseri</name>
    <dbReference type="NCBI Taxonomy" id="37863"/>
    <lineage>
        <taxon>Eukaryota</taxon>
        <taxon>Metazoa</taxon>
        <taxon>Ecdysozoa</taxon>
        <taxon>Nematoda</taxon>
        <taxon>Chromadorea</taxon>
        <taxon>Rhabditida</taxon>
        <taxon>Tylenchina</taxon>
        <taxon>Panagrolaimomorpha</taxon>
        <taxon>Strongyloidoidea</taxon>
        <taxon>Steinernematidae</taxon>
        <taxon>Steinernema</taxon>
    </lineage>
</organism>
<reference evidence="5" key="1">
    <citation type="submission" date="2016-11" db="UniProtKB">
        <authorList>
            <consortium name="WormBaseParasite"/>
        </authorList>
    </citation>
    <scope>IDENTIFICATION</scope>
</reference>
<proteinExistence type="predicted"/>
<feature type="region of interest" description="Disordered" evidence="2">
    <location>
        <begin position="218"/>
        <end position="244"/>
    </location>
</feature>
<evidence type="ECO:0000256" key="1">
    <source>
        <dbReference type="PROSITE-ProRule" id="PRU01005"/>
    </source>
</evidence>
<evidence type="ECO:0000313" key="5">
    <source>
        <dbReference type="WBParaSite" id="L893_g2279.t1"/>
    </source>
</evidence>
<dbReference type="Proteomes" id="UP000095287">
    <property type="component" value="Unplaced"/>
</dbReference>
<accession>A0A1I7Z4N4</accession>
<dbReference type="WBParaSite" id="L893_g2279.t1">
    <property type="protein sequence ID" value="L893_g2279.t1"/>
    <property type="gene ID" value="L893_g2279"/>
</dbReference>
<name>A0A1I7Z4N4_9BILA</name>
<dbReference type="AlphaFoldDB" id="A0A1I7Z4N4"/>
<protein>
    <submittedName>
        <fullName evidence="5">ShKT domain-containing protein</fullName>
    </submittedName>
</protein>
<evidence type="ECO:0000256" key="2">
    <source>
        <dbReference type="SAM" id="MobiDB-lite"/>
    </source>
</evidence>
<dbReference type="Gene3D" id="1.10.10.1940">
    <property type="match status" value="1"/>
</dbReference>